<comment type="caution">
    <text evidence="1">The sequence shown here is derived from an EMBL/GenBank/DDBJ whole genome shotgun (WGS) entry which is preliminary data.</text>
</comment>
<keyword evidence="2" id="KW-1185">Reference proteome</keyword>
<organism evidence="1 2">
    <name type="scientific">Kineosporia mesophila</name>
    <dbReference type="NCBI Taxonomy" id="566012"/>
    <lineage>
        <taxon>Bacteria</taxon>
        <taxon>Bacillati</taxon>
        <taxon>Actinomycetota</taxon>
        <taxon>Actinomycetes</taxon>
        <taxon>Kineosporiales</taxon>
        <taxon>Kineosporiaceae</taxon>
        <taxon>Kineosporia</taxon>
    </lineage>
</organism>
<protein>
    <submittedName>
        <fullName evidence="1">Uncharacterized protein</fullName>
    </submittedName>
</protein>
<accession>A0ABP6ZIV4</accession>
<proteinExistence type="predicted"/>
<sequence>MGIGHAGTEFHLDSDHALVGALKDEIDLVVAIPGTQVVWARLRGLTEDPQLQGDE</sequence>
<evidence type="ECO:0000313" key="1">
    <source>
        <dbReference type="EMBL" id="GAA3609203.1"/>
    </source>
</evidence>
<dbReference type="EMBL" id="BAAAZO010000003">
    <property type="protein sequence ID" value="GAA3609203.1"/>
    <property type="molecule type" value="Genomic_DNA"/>
</dbReference>
<reference evidence="2" key="1">
    <citation type="journal article" date="2019" name="Int. J. Syst. Evol. Microbiol.">
        <title>The Global Catalogue of Microorganisms (GCM) 10K type strain sequencing project: providing services to taxonomists for standard genome sequencing and annotation.</title>
        <authorList>
            <consortium name="The Broad Institute Genomics Platform"/>
            <consortium name="The Broad Institute Genome Sequencing Center for Infectious Disease"/>
            <person name="Wu L."/>
            <person name="Ma J."/>
        </authorList>
    </citation>
    <scope>NUCLEOTIDE SEQUENCE [LARGE SCALE GENOMIC DNA]</scope>
    <source>
        <strain evidence="2">JCM 16902</strain>
    </source>
</reference>
<evidence type="ECO:0000313" key="2">
    <source>
        <dbReference type="Proteomes" id="UP001501074"/>
    </source>
</evidence>
<name>A0ABP6ZIV4_9ACTN</name>
<dbReference type="Proteomes" id="UP001501074">
    <property type="component" value="Unassembled WGS sequence"/>
</dbReference>
<gene>
    <name evidence="1" type="ORF">GCM10022223_26560</name>
</gene>